<feature type="domain" description="Acyltransferase 3" evidence="2">
    <location>
        <begin position="8"/>
        <end position="332"/>
    </location>
</feature>
<organism evidence="3 4">
    <name type="scientific">Flavobacterium akiainvivens</name>
    <dbReference type="NCBI Taxonomy" id="1202724"/>
    <lineage>
        <taxon>Bacteria</taxon>
        <taxon>Pseudomonadati</taxon>
        <taxon>Bacteroidota</taxon>
        <taxon>Flavobacteriia</taxon>
        <taxon>Flavobacteriales</taxon>
        <taxon>Flavobacteriaceae</taxon>
        <taxon>Flavobacterium</taxon>
    </lineage>
</organism>
<keyword evidence="1" id="KW-1133">Transmembrane helix</keyword>
<feature type="transmembrane region" description="Helical" evidence="1">
    <location>
        <begin position="316"/>
        <end position="336"/>
    </location>
</feature>
<feature type="transmembrane region" description="Helical" evidence="1">
    <location>
        <begin position="282"/>
        <end position="304"/>
    </location>
</feature>
<keyword evidence="1" id="KW-0472">Membrane</keyword>
<dbReference type="GO" id="GO:0016020">
    <property type="term" value="C:membrane"/>
    <property type="evidence" value="ECO:0007669"/>
    <property type="project" value="TreeGrafter"/>
</dbReference>
<proteinExistence type="predicted"/>
<evidence type="ECO:0000259" key="2">
    <source>
        <dbReference type="Pfam" id="PF01757"/>
    </source>
</evidence>
<dbReference type="InterPro" id="IPR050879">
    <property type="entry name" value="Acyltransferase_3"/>
</dbReference>
<name>A0A0M9VHG7_9FLAO</name>
<dbReference type="STRING" id="1202724.AM493_05380"/>
<feature type="transmembrane region" description="Helical" evidence="1">
    <location>
        <begin position="220"/>
        <end position="239"/>
    </location>
</feature>
<evidence type="ECO:0000313" key="4">
    <source>
        <dbReference type="Proteomes" id="UP000037755"/>
    </source>
</evidence>
<dbReference type="AlphaFoldDB" id="A0A0M9VHG7"/>
<dbReference type="Pfam" id="PF01757">
    <property type="entry name" value="Acyl_transf_3"/>
    <property type="match status" value="1"/>
</dbReference>
<evidence type="ECO:0000313" key="3">
    <source>
        <dbReference type="EMBL" id="KOS05526.1"/>
    </source>
</evidence>
<gene>
    <name evidence="3" type="ORF">AM493_05380</name>
</gene>
<dbReference type="PANTHER" id="PTHR23028">
    <property type="entry name" value="ACETYLTRANSFERASE"/>
    <property type="match status" value="1"/>
</dbReference>
<dbReference type="GO" id="GO:0016747">
    <property type="term" value="F:acyltransferase activity, transferring groups other than amino-acyl groups"/>
    <property type="evidence" value="ECO:0007669"/>
    <property type="project" value="InterPro"/>
</dbReference>
<dbReference type="GO" id="GO:0009103">
    <property type="term" value="P:lipopolysaccharide biosynthetic process"/>
    <property type="evidence" value="ECO:0007669"/>
    <property type="project" value="TreeGrafter"/>
</dbReference>
<feature type="transmembrane region" description="Helical" evidence="1">
    <location>
        <begin position="12"/>
        <end position="28"/>
    </location>
</feature>
<sequence>MSSQKRLYEIDIFRFIAALSVLLFHYTFRGAALQDYSGPSFPEMGNIFRYGYLGVDFFFLISGFVIVLSIKKPSLAAFLKSRVVRLYPAYWFCLTVTFIVLALWGKSILAVTFPQYLVNLTMFQRFVGVDHIDWVYWTLMVEIKFYILIAIFIVANYRKKIDLNYLIYGWLALSCLPHIIDFTTLLPLKAIYFIFALDYSPYFIAGMLFFKIFTEGQKAYYLAGVLLCLLLSALNAATYAGELSAYYKTHFSATVTTSVIAVCYIILYLISTKKLEFLNKPVMLKIGVLTYPLYLIHQNIGYVIFNNFGGQVNKYVLLSITTVFMIAFSYGIHIAIEKPFARWLKQKFDKAG</sequence>
<feature type="transmembrane region" description="Helical" evidence="1">
    <location>
        <begin position="191"/>
        <end position="213"/>
    </location>
</feature>
<dbReference type="OrthoDB" id="290051at2"/>
<accession>A0A0M9VHG7</accession>
<feature type="transmembrane region" description="Helical" evidence="1">
    <location>
        <begin position="89"/>
        <end position="114"/>
    </location>
</feature>
<protein>
    <recommendedName>
        <fullName evidence="2">Acyltransferase 3 domain-containing protein</fullName>
    </recommendedName>
</protein>
<dbReference type="EMBL" id="LIYD01000005">
    <property type="protein sequence ID" value="KOS05526.1"/>
    <property type="molecule type" value="Genomic_DNA"/>
</dbReference>
<feature type="transmembrane region" description="Helical" evidence="1">
    <location>
        <begin position="251"/>
        <end position="270"/>
    </location>
</feature>
<keyword evidence="1" id="KW-0812">Transmembrane</keyword>
<comment type="caution">
    <text evidence="3">The sequence shown here is derived from an EMBL/GenBank/DDBJ whole genome shotgun (WGS) entry which is preliminary data.</text>
</comment>
<dbReference type="PATRIC" id="fig|1202724.3.peg.1112"/>
<reference evidence="3 4" key="1">
    <citation type="submission" date="2015-08" db="EMBL/GenBank/DDBJ databases">
        <title>Whole genome sequence of Flavobacterium akiainvivens IK-1T, from decaying Wikstroemia oahuensis, an endemic Hawaiian shrub.</title>
        <authorList>
            <person name="Wan X."/>
            <person name="Hou S."/>
            <person name="Saito J."/>
            <person name="Donachie S."/>
        </authorList>
    </citation>
    <scope>NUCLEOTIDE SEQUENCE [LARGE SCALE GENOMIC DNA]</scope>
    <source>
        <strain evidence="3 4">IK-1</strain>
    </source>
</reference>
<dbReference type="PANTHER" id="PTHR23028:SF53">
    <property type="entry name" value="ACYL_TRANSF_3 DOMAIN-CONTAINING PROTEIN"/>
    <property type="match status" value="1"/>
</dbReference>
<dbReference type="InterPro" id="IPR002656">
    <property type="entry name" value="Acyl_transf_3_dom"/>
</dbReference>
<evidence type="ECO:0000256" key="1">
    <source>
        <dbReference type="SAM" id="Phobius"/>
    </source>
</evidence>
<dbReference type="RefSeq" id="WP_054406725.1">
    <property type="nucleotide sequence ID" value="NZ_FOYA01000003.1"/>
</dbReference>
<feature type="transmembrane region" description="Helical" evidence="1">
    <location>
        <begin position="48"/>
        <end position="68"/>
    </location>
</feature>
<dbReference type="Proteomes" id="UP000037755">
    <property type="component" value="Unassembled WGS sequence"/>
</dbReference>
<feature type="transmembrane region" description="Helical" evidence="1">
    <location>
        <begin position="134"/>
        <end position="155"/>
    </location>
</feature>
<feature type="transmembrane region" description="Helical" evidence="1">
    <location>
        <begin position="167"/>
        <end position="185"/>
    </location>
</feature>
<keyword evidence="4" id="KW-1185">Reference proteome</keyword>